<dbReference type="InterPro" id="IPR009000">
    <property type="entry name" value="Transl_B-barrel_sf"/>
</dbReference>
<accession>A0A929QY24</accession>
<dbReference type="InterPro" id="IPR002676">
    <property type="entry name" value="RimM_N"/>
</dbReference>
<dbReference type="GO" id="GO:0005840">
    <property type="term" value="C:ribosome"/>
    <property type="evidence" value="ECO:0007669"/>
    <property type="project" value="InterPro"/>
</dbReference>
<comment type="subcellular location">
    <subcellularLocation>
        <location evidence="5">Cytoplasm</location>
    </subcellularLocation>
</comment>
<keyword evidence="1 5" id="KW-0963">Cytoplasm</keyword>
<dbReference type="GO" id="GO:0005737">
    <property type="term" value="C:cytoplasm"/>
    <property type="evidence" value="ECO:0007669"/>
    <property type="project" value="UniProtKB-SubCell"/>
</dbReference>
<dbReference type="InterPro" id="IPR036976">
    <property type="entry name" value="RimM_N_sf"/>
</dbReference>
<dbReference type="AlphaFoldDB" id="A0A929QY24"/>
<dbReference type="Pfam" id="PF01782">
    <property type="entry name" value="RimM"/>
    <property type="match status" value="1"/>
</dbReference>
<evidence type="ECO:0000259" key="7">
    <source>
        <dbReference type="Pfam" id="PF24986"/>
    </source>
</evidence>
<evidence type="ECO:0000313" key="9">
    <source>
        <dbReference type="Proteomes" id="UP000718630"/>
    </source>
</evidence>
<feature type="domain" description="Ribosome maturation factor RimM PRC barrel" evidence="7">
    <location>
        <begin position="92"/>
        <end position="158"/>
    </location>
</feature>
<comment type="similarity">
    <text evidence="5">Belongs to the RimM family.</text>
</comment>
<dbReference type="GO" id="GO:0042274">
    <property type="term" value="P:ribosomal small subunit biogenesis"/>
    <property type="evidence" value="ECO:0007669"/>
    <property type="project" value="UniProtKB-UniRule"/>
</dbReference>
<evidence type="ECO:0000256" key="4">
    <source>
        <dbReference type="ARBA" id="ARBA00023186"/>
    </source>
</evidence>
<evidence type="ECO:0000313" key="8">
    <source>
        <dbReference type="EMBL" id="MBF0939545.1"/>
    </source>
</evidence>
<dbReference type="InterPro" id="IPR056792">
    <property type="entry name" value="PRC_RimM"/>
</dbReference>
<dbReference type="Gene3D" id="2.30.30.240">
    <property type="entry name" value="PRC-barrel domain"/>
    <property type="match status" value="1"/>
</dbReference>
<gene>
    <name evidence="5 8" type="primary">rimM</name>
    <name evidence="8" type="ORF">HXK03_01520</name>
</gene>
<keyword evidence="4 5" id="KW-0143">Chaperone</keyword>
<dbReference type="EMBL" id="JABZFZ010000044">
    <property type="protein sequence ID" value="MBF0939545.1"/>
    <property type="molecule type" value="Genomic_DNA"/>
</dbReference>
<reference evidence="8" key="1">
    <citation type="submission" date="2020-04" db="EMBL/GenBank/DDBJ databases">
        <title>Deep metagenomics examines the oral microbiome during advanced dental caries in children, revealing novel taxa and co-occurrences with host molecules.</title>
        <authorList>
            <person name="Baker J.L."/>
            <person name="Morton J.T."/>
            <person name="Dinis M."/>
            <person name="Alvarez R."/>
            <person name="Tran N.C."/>
            <person name="Knight R."/>
            <person name="Edlund A."/>
        </authorList>
    </citation>
    <scope>NUCLEOTIDE SEQUENCE</scope>
    <source>
        <strain evidence="8">JCVI_32_bin.64</strain>
    </source>
</reference>
<evidence type="ECO:0000256" key="1">
    <source>
        <dbReference type="ARBA" id="ARBA00022490"/>
    </source>
</evidence>
<dbReference type="Pfam" id="PF24986">
    <property type="entry name" value="PRC_RimM"/>
    <property type="match status" value="1"/>
</dbReference>
<keyword evidence="2 5" id="KW-0690">Ribosome biogenesis</keyword>
<evidence type="ECO:0000256" key="5">
    <source>
        <dbReference type="HAMAP-Rule" id="MF_00014"/>
    </source>
</evidence>
<dbReference type="GO" id="GO:0006364">
    <property type="term" value="P:rRNA processing"/>
    <property type="evidence" value="ECO:0007669"/>
    <property type="project" value="UniProtKB-UniRule"/>
</dbReference>
<dbReference type="PANTHER" id="PTHR33692:SF1">
    <property type="entry name" value="RIBOSOME MATURATION FACTOR RIMM"/>
    <property type="match status" value="1"/>
</dbReference>
<sequence length="170" mass="17421">MLMTAAIIGPAHGLKGEVVLDVRSDDPAVLAPGASLVLSGSGSGVVVESTRVHKGRVLARLGGVGTREEAEALRGAALLVAPHDEEDAWYPHQLKGLRAQDPQGRPLGSVSGLRPGGAQDLLLVGTERGEVMVPFVRQLVPTVDVEGGRVVIDAPPGLFDDGADDSGEGA</sequence>
<comment type="subunit">
    <text evidence="5">Binds ribosomal protein uS19.</text>
</comment>
<evidence type="ECO:0000256" key="3">
    <source>
        <dbReference type="ARBA" id="ARBA00022552"/>
    </source>
</evidence>
<evidence type="ECO:0000256" key="2">
    <source>
        <dbReference type="ARBA" id="ARBA00022517"/>
    </source>
</evidence>
<dbReference type="InterPro" id="IPR011961">
    <property type="entry name" value="RimM"/>
</dbReference>
<feature type="domain" description="RimM N-terminal" evidence="6">
    <location>
        <begin position="7"/>
        <end position="81"/>
    </location>
</feature>
<comment type="function">
    <text evidence="5">An accessory protein needed during the final step in the assembly of 30S ribosomal subunit, possibly for assembly of the head region. Essential for efficient processing of 16S rRNA. May be needed both before and after RbfA during the maturation of 16S rRNA. It has affinity for free ribosomal 30S subunits but not for 70S ribosomes.</text>
</comment>
<dbReference type="Proteomes" id="UP000718630">
    <property type="component" value="Unassembled WGS sequence"/>
</dbReference>
<comment type="domain">
    <text evidence="5">The PRC barrel domain binds ribosomal protein uS19.</text>
</comment>
<proteinExistence type="inferred from homology"/>
<dbReference type="InterPro" id="IPR011033">
    <property type="entry name" value="PRC_barrel-like_sf"/>
</dbReference>
<dbReference type="SUPFAM" id="SSF50447">
    <property type="entry name" value="Translation proteins"/>
    <property type="match status" value="1"/>
</dbReference>
<dbReference type="PANTHER" id="PTHR33692">
    <property type="entry name" value="RIBOSOME MATURATION FACTOR RIMM"/>
    <property type="match status" value="1"/>
</dbReference>
<dbReference type="GO" id="GO:0043022">
    <property type="term" value="F:ribosome binding"/>
    <property type="evidence" value="ECO:0007669"/>
    <property type="project" value="InterPro"/>
</dbReference>
<organism evidence="8 9">
    <name type="scientific">Schaalia georgiae</name>
    <dbReference type="NCBI Taxonomy" id="52768"/>
    <lineage>
        <taxon>Bacteria</taxon>
        <taxon>Bacillati</taxon>
        <taxon>Actinomycetota</taxon>
        <taxon>Actinomycetes</taxon>
        <taxon>Actinomycetales</taxon>
        <taxon>Actinomycetaceae</taxon>
        <taxon>Schaalia</taxon>
    </lineage>
</organism>
<evidence type="ECO:0000259" key="6">
    <source>
        <dbReference type="Pfam" id="PF01782"/>
    </source>
</evidence>
<name>A0A929QY24_9ACTO</name>
<dbReference type="SUPFAM" id="SSF50346">
    <property type="entry name" value="PRC-barrel domain"/>
    <property type="match status" value="1"/>
</dbReference>
<protein>
    <recommendedName>
        <fullName evidence="5">Ribosome maturation factor RimM</fullName>
    </recommendedName>
</protein>
<keyword evidence="3 5" id="KW-0698">rRNA processing</keyword>
<dbReference type="HAMAP" id="MF_00014">
    <property type="entry name" value="Ribosome_mat_RimM"/>
    <property type="match status" value="1"/>
</dbReference>
<dbReference type="Gene3D" id="2.40.30.60">
    <property type="entry name" value="RimM"/>
    <property type="match status" value="1"/>
</dbReference>
<dbReference type="NCBIfam" id="TIGR02273">
    <property type="entry name" value="16S_RimM"/>
    <property type="match status" value="1"/>
</dbReference>
<comment type="caution">
    <text evidence="8">The sequence shown here is derived from an EMBL/GenBank/DDBJ whole genome shotgun (WGS) entry which is preliminary data.</text>
</comment>